<feature type="domain" description="SHOCT" evidence="1">
    <location>
        <begin position="142"/>
        <end position="168"/>
    </location>
</feature>
<dbReference type="EMBL" id="CP022098">
    <property type="protein sequence ID" value="ATB35590.1"/>
    <property type="molecule type" value="Genomic_DNA"/>
</dbReference>
<gene>
    <name evidence="2" type="ORF">CYFUS_001004</name>
</gene>
<dbReference type="AlphaFoldDB" id="A0A250IWF2"/>
<evidence type="ECO:0000313" key="2">
    <source>
        <dbReference type="EMBL" id="ATB35590.1"/>
    </source>
</evidence>
<sequence length="171" mass="19715">MTLFLIGCLLLLGFGVAAFVHPKWGRFFSLRWTTHHLRQHGIPAEATILQLERTLMQINRRHVYDILLDVKLPGRPAYQVWHKSRMLDWNAFIVEPGLRLKVKVDPEDPQRLVVLEPVTPQRPLSIHDLHPGPDRPSDPVKALKDLQSMMDNGLITPDEYARKKAEILARL</sequence>
<proteinExistence type="predicted"/>
<name>A0A250IWF2_9BACT</name>
<dbReference type="Pfam" id="PF09851">
    <property type="entry name" value="SHOCT"/>
    <property type="match status" value="1"/>
</dbReference>
<dbReference type="KEGG" id="cfus:CYFUS_001004"/>
<dbReference type="RefSeq" id="WP_095984194.1">
    <property type="nucleotide sequence ID" value="NZ_CP022098.1"/>
</dbReference>
<reference evidence="2 3" key="1">
    <citation type="submission" date="2017-06" db="EMBL/GenBank/DDBJ databases">
        <title>Sequencing and comparative analysis of myxobacterial genomes.</title>
        <authorList>
            <person name="Rupp O."/>
            <person name="Goesmann A."/>
            <person name="Sogaard-Andersen L."/>
        </authorList>
    </citation>
    <scope>NUCLEOTIDE SEQUENCE [LARGE SCALE GENOMIC DNA]</scope>
    <source>
        <strain evidence="2 3">DSM 52655</strain>
    </source>
</reference>
<accession>A0A250IWF2</accession>
<evidence type="ECO:0000259" key="1">
    <source>
        <dbReference type="Pfam" id="PF09851"/>
    </source>
</evidence>
<protein>
    <recommendedName>
        <fullName evidence="1">SHOCT domain-containing protein</fullName>
    </recommendedName>
</protein>
<evidence type="ECO:0000313" key="3">
    <source>
        <dbReference type="Proteomes" id="UP000217257"/>
    </source>
</evidence>
<organism evidence="2 3">
    <name type="scientific">Cystobacter fuscus</name>
    <dbReference type="NCBI Taxonomy" id="43"/>
    <lineage>
        <taxon>Bacteria</taxon>
        <taxon>Pseudomonadati</taxon>
        <taxon>Myxococcota</taxon>
        <taxon>Myxococcia</taxon>
        <taxon>Myxococcales</taxon>
        <taxon>Cystobacterineae</taxon>
        <taxon>Archangiaceae</taxon>
        <taxon>Cystobacter</taxon>
    </lineage>
</organism>
<dbReference type="InterPro" id="IPR018649">
    <property type="entry name" value="SHOCT"/>
</dbReference>
<dbReference type="Proteomes" id="UP000217257">
    <property type="component" value="Chromosome"/>
</dbReference>